<organism evidence="2">
    <name type="scientific">Ostreococcus tauri</name>
    <name type="common">Marine green alga</name>
    <dbReference type="NCBI Taxonomy" id="70448"/>
    <lineage>
        <taxon>Eukaryota</taxon>
        <taxon>Viridiplantae</taxon>
        <taxon>Chlorophyta</taxon>
        <taxon>Mamiellophyceae</taxon>
        <taxon>Mamiellales</taxon>
        <taxon>Bathycoccaceae</taxon>
        <taxon>Ostreococcus</taxon>
    </lineage>
</organism>
<dbReference type="EMBL" id="KZ155839">
    <property type="protein sequence ID" value="OUS42004.1"/>
    <property type="molecule type" value="Genomic_DNA"/>
</dbReference>
<dbReference type="Proteomes" id="UP000195557">
    <property type="component" value="Unassembled WGS sequence"/>
</dbReference>
<evidence type="ECO:0000313" key="1">
    <source>
        <dbReference type="EMBL" id="OUS42004.1"/>
    </source>
</evidence>
<dbReference type="EMBL" id="KZ155839">
    <property type="protein sequence ID" value="OUS42012.1"/>
    <property type="molecule type" value="Genomic_DNA"/>
</dbReference>
<proteinExistence type="predicted"/>
<gene>
    <name evidence="2" type="ORF">BE221DRAFT_104730</name>
    <name evidence="1" type="ORF">BE221DRAFT_85884</name>
</gene>
<protein>
    <submittedName>
        <fullName evidence="2">Uncharacterized protein</fullName>
    </submittedName>
</protein>
<name>A0A1Y5I4B5_OSTTA</name>
<dbReference type="AlphaFoldDB" id="A0A1Y5I4B5"/>
<reference evidence="2" key="1">
    <citation type="submission" date="2017-04" db="EMBL/GenBank/DDBJ databases">
        <title>Population genomics of picophytoplankton unveils novel chromosome hypervariability.</title>
        <authorList>
            <consortium name="DOE Joint Genome Institute"/>
            <person name="Blanc-Mathieu R."/>
            <person name="Krasovec M."/>
            <person name="Hebrard M."/>
            <person name="Yau S."/>
            <person name="Desgranges E."/>
            <person name="Martin J."/>
            <person name="Schackwitz W."/>
            <person name="Kuo A."/>
            <person name="Salin G."/>
            <person name="Donnadieu C."/>
            <person name="Desdevises Y."/>
            <person name="Sanchez-Ferandin S."/>
            <person name="Moreau H."/>
            <person name="Rivals E."/>
            <person name="Grigoriev I.V."/>
            <person name="Grimsley N."/>
            <person name="Eyre-Walker A."/>
            <person name="Piganeau G."/>
        </authorList>
    </citation>
    <scope>NUCLEOTIDE SEQUENCE [LARGE SCALE GENOMIC DNA]</scope>
    <source>
        <strain evidence="2">RCC 1115</strain>
    </source>
</reference>
<evidence type="ECO:0000313" key="2">
    <source>
        <dbReference type="EMBL" id="OUS42012.1"/>
    </source>
</evidence>
<feature type="non-terminal residue" evidence="2">
    <location>
        <position position="1"/>
    </location>
</feature>
<accession>A0A1Y5I4B5</accession>
<sequence length="55" mass="5775">LFLASVLRAQALDVSLSSALRASERTLSALCCSSYPLNCGVSVYCTCCACDINPN</sequence>